<accession>A0ABS3H0J9</accession>
<sequence length="63" mass="7477">LYVCYFNIVILKKVLSMNTIFPLVFSLYPSTHLEVLSFKLYDEALKFSIPKTLHSDFRYRLEA</sequence>
<reference evidence="1 2" key="1">
    <citation type="submission" date="2021-03" db="EMBL/GenBank/DDBJ databases">
        <title>Enterococcal diversity collection.</title>
        <authorList>
            <person name="Gilmore M.S."/>
            <person name="Schwartzman J."/>
            <person name="Van Tyne D."/>
            <person name="Martin M."/>
            <person name="Earl A.M."/>
            <person name="Manson A.L."/>
            <person name="Straub T."/>
            <person name="Salamzade R."/>
            <person name="Saavedra J."/>
            <person name="Lebreton F."/>
            <person name="Prichula J."/>
            <person name="Schaufler K."/>
            <person name="Gaca A."/>
            <person name="Sgardioli B."/>
            <person name="Wagenaar J."/>
            <person name="Strong T."/>
        </authorList>
    </citation>
    <scope>NUCLEOTIDE SEQUENCE [LARGE SCALE GENOMIC DNA]</scope>
    <source>
        <strain evidence="1 2">DIV0869a</strain>
    </source>
</reference>
<dbReference type="RefSeq" id="WP_207113067.1">
    <property type="nucleotide sequence ID" value="NZ_JAFLWD010000030.1"/>
</dbReference>
<keyword evidence="2" id="KW-1185">Reference proteome</keyword>
<dbReference type="Proteomes" id="UP000664632">
    <property type="component" value="Unassembled WGS sequence"/>
</dbReference>
<proteinExistence type="predicted"/>
<dbReference type="EMBL" id="JAFLWD010000030">
    <property type="protein sequence ID" value="MBO0441042.1"/>
    <property type="molecule type" value="Genomic_DNA"/>
</dbReference>
<gene>
    <name evidence="1" type="ORF">JZO69_11780</name>
</gene>
<organism evidence="1 2">
    <name type="scientific">Candidatus Enterococcus ikei</name>
    <dbReference type="NCBI Taxonomy" id="2815326"/>
    <lineage>
        <taxon>Bacteria</taxon>
        <taxon>Bacillati</taxon>
        <taxon>Bacillota</taxon>
        <taxon>Bacilli</taxon>
        <taxon>Lactobacillales</taxon>
        <taxon>Enterococcaceae</taxon>
        <taxon>Enterococcus</taxon>
    </lineage>
</organism>
<evidence type="ECO:0000313" key="2">
    <source>
        <dbReference type="Proteomes" id="UP000664632"/>
    </source>
</evidence>
<protein>
    <submittedName>
        <fullName evidence="1">Uncharacterized protein</fullName>
    </submittedName>
</protein>
<name>A0ABS3H0J9_9ENTE</name>
<evidence type="ECO:0000313" key="1">
    <source>
        <dbReference type="EMBL" id="MBO0441042.1"/>
    </source>
</evidence>
<feature type="non-terminal residue" evidence="1">
    <location>
        <position position="1"/>
    </location>
</feature>
<comment type="caution">
    <text evidence="1">The sequence shown here is derived from an EMBL/GenBank/DDBJ whole genome shotgun (WGS) entry which is preliminary data.</text>
</comment>